<comment type="caution">
    <text evidence="1">The sequence shown here is derived from an EMBL/GenBank/DDBJ whole genome shotgun (WGS) entry which is preliminary data.</text>
</comment>
<proteinExistence type="predicted"/>
<organism evidence="1 2">
    <name type="scientific">Salix purpurea</name>
    <name type="common">Purple osier willow</name>
    <dbReference type="NCBI Taxonomy" id="77065"/>
    <lineage>
        <taxon>Eukaryota</taxon>
        <taxon>Viridiplantae</taxon>
        <taxon>Streptophyta</taxon>
        <taxon>Embryophyta</taxon>
        <taxon>Tracheophyta</taxon>
        <taxon>Spermatophyta</taxon>
        <taxon>Magnoliopsida</taxon>
        <taxon>eudicotyledons</taxon>
        <taxon>Gunneridae</taxon>
        <taxon>Pentapetalae</taxon>
        <taxon>rosids</taxon>
        <taxon>fabids</taxon>
        <taxon>Malpighiales</taxon>
        <taxon>Salicaceae</taxon>
        <taxon>Saliceae</taxon>
        <taxon>Salix</taxon>
    </lineage>
</organism>
<dbReference type="EMBL" id="JAPFFK010000018">
    <property type="protein sequence ID" value="KAJ6691650.1"/>
    <property type="molecule type" value="Genomic_DNA"/>
</dbReference>
<evidence type="ECO:0000313" key="1">
    <source>
        <dbReference type="EMBL" id="KAJ6691650.1"/>
    </source>
</evidence>
<sequence length="33" mass="4070">MLRRRFSFLLQISQRLLHFSVFISRRRQGGISY</sequence>
<evidence type="ECO:0000313" key="2">
    <source>
        <dbReference type="Proteomes" id="UP001151532"/>
    </source>
</evidence>
<protein>
    <submittedName>
        <fullName evidence="1">Uncharacterized protein</fullName>
    </submittedName>
</protein>
<dbReference type="AlphaFoldDB" id="A0A9Q0SW91"/>
<feature type="non-terminal residue" evidence="1">
    <location>
        <position position="33"/>
    </location>
</feature>
<keyword evidence="2" id="KW-1185">Reference proteome</keyword>
<reference evidence="1" key="1">
    <citation type="submission" date="2022-11" db="EMBL/GenBank/DDBJ databases">
        <authorList>
            <person name="Hyden B.L."/>
            <person name="Feng K."/>
            <person name="Yates T."/>
            <person name="Jawdy S."/>
            <person name="Smart L.B."/>
            <person name="Muchero W."/>
        </authorList>
    </citation>
    <scope>NUCLEOTIDE SEQUENCE</scope>
    <source>
        <tissue evidence="1">Shoot tip</tissue>
    </source>
</reference>
<accession>A0A9Q0SW91</accession>
<reference evidence="1" key="2">
    <citation type="journal article" date="2023" name="Int. J. Mol. Sci.">
        <title>De Novo Assembly and Annotation of 11 Diverse Shrub Willow (Salix) Genomes Reveals Novel Gene Organization in Sex-Linked Regions.</title>
        <authorList>
            <person name="Hyden B."/>
            <person name="Feng K."/>
            <person name="Yates T.B."/>
            <person name="Jawdy S."/>
            <person name="Cereghino C."/>
            <person name="Smart L.B."/>
            <person name="Muchero W."/>
        </authorList>
    </citation>
    <scope>NUCLEOTIDE SEQUENCE</scope>
    <source>
        <tissue evidence="1">Shoot tip</tissue>
    </source>
</reference>
<dbReference type="Proteomes" id="UP001151532">
    <property type="component" value="Chromosome 9"/>
</dbReference>
<gene>
    <name evidence="1" type="ORF">OIU79_013624</name>
</gene>
<name>A0A9Q0SW91_SALPP</name>